<dbReference type="InterPro" id="IPR005656">
    <property type="entry name" value="MmgE_PrpD"/>
</dbReference>
<dbReference type="EMBL" id="CP143423">
    <property type="protein sequence ID" value="WVX49092.1"/>
    <property type="molecule type" value="Genomic_DNA"/>
</dbReference>
<evidence type="ECO:0000259" key="2">
    <source>
        <dbReference type="Pfam" id="PF03972"/>
    </source>
</evidence>
<dbReference type="Pfam" id="PF19305">
    <property type="entry name" value="MmgE_PrpD_C"/>
    <property type="match status" value="1"/>
</dbReference>
<feature type="domain" description="MmgE/PrpD N-terminal" evidence="2">
    <location>
        <begin position="16"/>
        <end position="235"/>
    </location>
</feature>
<sequence>MSITDHLIAFCTAPTDRAACEMMRLSLFDWAACGIAGAQEGGFDRFQKSIGAQGGQGEAMVFGGALMPAPAAALINGTLSHALDFDDTHFAHIGHPSVAVAPAALAVAQREGRDFDAMFDAALIGVEASIHVGLWLGRDHYQIGFHQTATAGAFGATLAAARLLGLSEVETRHALGLCASLASGIKAQFGTGGKPLNAGLAARSGVEAALWAQCGMSAAADGLAGPLGFGPTHHGAQDETHLAALGKTPWQILSISHKLHACCHGLHAMLEALDGVSVDAQEIESIEVKTHPRWLSVCNIPEPDTGLASKFSYRHTAAMAMLGKSTAQRNMFSDVMAQDAEVLALRRKVTVKGDTDLSEMQAEVTIMLTCGKRIDVSHDLAAPLPEAIRQQKLRSKATDLLGAARETRLWSAIKTSDMTGFLETIGSSERGEQ</sequence>
<dbReference type="Pfam" id="PF03972">
    <property type="entry name" value="MmgE_PrpD_N"/>
    <property type="match status" value="1"/>
</dbReference>
<gene>
    <name evidence="4" type="ORF">ROLI_021780</name>
</gene>
<protein>
    <recommendedName>
        <fullName evidence="6">MmgE/PrpD family protein</fullName>
    </recommendedName>
</protein>
<accession>A0ABZ2BVA5</accession>
<dbReference type="RefSeq" id="WP_187431877.1">
    <property type="nucleotide sequence ID" value="NZ_CP143423.1"/>
</dbReference>
<dbReference type="Proteomes" id="UP001318682">
    <property type="component" value="Chromosome"/>
</dbReference>
<comment type="similarity">
    <text evidence="1">Belongs to the PrpD family.</text>
</comment>
<evidence type="ECO:0000259" key="3">
    <source>
        <dbReference type="Pfam" id="PF19305"/>
    </source>
</evidence>
<evidence type="ECO:0008006" key="6">
    <source>
        <dbReference type="Google" id="ProtNLM"/>
    </source>
</evidence>
<keyword evidence="5" id="KW-1185">Reference proteome</keyword>
<evidence type="ECO:0000313" key="5">
    <source>
        <dbReference type="Proteomes" id="UP001318682"/>
    </source>
</evidence>
<reference evidence="4 5" key="1">
    <citation type="submission" date="2015-07" db="EMBL/GenBank/DDBJ databases">
        <authorList>
            <person name="Voget S."/>
            <person name="Dogs M."/>
            <person name="Brinkhoff T.H."/>
            <person name="Daniel R."/>
        </authorList>
    </citation>
    <scope>NUCLEOTIDE SEQUENCE [LARGE SCALE GENOMIC DNA]</scope>
    <source>
        <strain evidence="4 5">B14</strain>
    </source>
</reference>
<feature type="domain" description="MmgE/PrpD C-terminal" evidence="3">
    <location>
        <begin position="260"/>
        <end position="402"/>
    </location>
</feature>
<dbReference type="SUPFAM" id="SSF103378">
    <property type="entry name" value="2-methylcitrate dehydratase PrpD"/>
    <property type="match status" value="1"/>
</dbReference>
<dbReference type="InterPro" id="IPR042188">
    <property type="entry name" value="MmgE/PrpD_sf_2"/>
</dbReference>
<proteinExistence type="inferred from homology"/>
<dbReference type="InterPro" id="IPR045337">
    <property type="entry name" value="MmgE_PrpD_C"/>
</dbReference>
<reference evidence="5" key="2">
    <citation type="submission" date="2024-01" db="EMBL/GenBank/DDBJ databases">
        <title>Roseobacter fucihabitans sp. nov., isolated from the brown alga Fucus spiralis.</title>
        <authorList>
            <person name="Hahnke S."/>
            <person name="Berger M."/>
            <person name="Schlingloff A."/>
            <person name="Athale I."/>
            <person name="Neumann-Schaal M."/>
            <person name="Adenaya A."/>
            <person name="Poehlein A."/>
            <person name="Daniel R."/>
            <person name="Pertersen J."/>
            <person name="Brinkhoff T."/>
        </authorList>
    </citation>
    <scope>NUCLEOTIDE SEQUENCE [LARGE SCALE GENOMIC DNA]</scope>
    <source>
        <strain evidence="5">B14</strain>
    </source>
</reference>
<organism evidence="4 5">
    <name type="scientific">Roseobacter fucihabitans</name>
    <dbReference type="NCBI Taxonomy" id="1537242"/>
    <lineage>
        <taxon>Bacteria</taxon>
        <taxon>Pseudomonadati</taxon>
        <taxon>Pseudomonadota</taxon>
        <taxon>Alphaproteobacteria</taxon>
        <taxon>Rhodobacterales</taxon>
        <taxon>Roseobacteraceae</taxon>
        <taxon>Roseobacter</taxon>
    </lineage>
</organism>
<dbReference type="InterPro" id="IPR045336">
    <property type="entry name" value="MmgE_PrpD_N"/>
</dbReference>
<dbReference type="InterPro" id="IPR042183">
    <property type="entry name" value="MmgE/PrpD_sf_1"/>
</dbReference>
<dbReference type="InterPro" id="IPR036148">
    <property type="entry name" value="MmgE/PrpD_sf"/>
</dbReference>
<name>A0ABZ2BVA5_9RHOB</name>
<dbReference type="PANTHER" id="PTHR16943:SF8">
    <property type="entry name" value="2-METHYLCITRATE DEHYDRATASE"/>
    <property type="match status" value="1"/>
</dbReference>
<evidence type="ECO:0000313" key="4">
    <source>
        <dbReference type="EMBL" id="WVX49092.1"/>
    </source>
</evidence>
<dbReference type="Gene3D" id="3.30.1330.120">
    <property type="entry name" value="2-methylcitrate dehydratase PrpD"/>
    <property type="match status" value="1"/>
</dbReference>
<dbReference type="PANTHER" id="PTHR16943">
    <property type="entry name" value="2-METHYLCITRATE DEHYDRATASE-RELATED"/>
    <property type="match status" value="1"/>
</dbReference>
<evidence type="ECO:0000256" key="1">
    <source>
        <dbReference type="ARBA" id="ARBA00006174"/>
    </source>
</evidence>
<dbReference type="Gene3D" id="1.10.4100.10">
    <property type="entry name" value="2-methylcitrate dehydratase PrpD"/>
    <property type="match status" value="1"/>
</dbReference>